<gene>
    <name evidence="2" type="ORF">FHS29_007044</name>
</gene>
<keyword evidence="3" id="KW-1185">Reference proteome</keyword>
<sequence>MVSVRLLQSFALRRGSEFQAASTSSRYRARPVGPRTRS</sequence>
<dbReference type="Proteomes" id="UP000547510">
    <property type="component" value="Unassembled WGS sequence"/>
</dbReference>
<organism evidence="2 3">
    <name type="scientific">Saccharothrix tamanrassetensis</name>
    <dbReference type="NCBI Taxonomy" id="1051531"/>
    <lineage>
        <taxon>Bacteria</taxon>
        <taxon>Bacillati</taxon>
        <taxon>Actinomycetota</taxon>
        <taxon>Actinomycetes</taxon>
        <taxon>Pseudonocardiales</taxon>
        <taxon>Pseudonocardiaceae</taxon>
        <taxon>Saccharothrix</taxon>
    </lineage>
</organism>
<evidence type="ECO:0000256" key="1">
    <source>
        <dbReference type="SAM" id="MobiDB-lite"/>
    </source>
</evidence>
<protein>
    <submittedName>
        <fullName evidence="2">Uncharacterized protein</fullName>
    </submittedName>
</protein>
<name>A0A841CT18_9PSEU</name>
<accession>A0A841CT18</accession>
<evidence type="ECO:0000313" key="3">
    <source>
        <dbReference type="Proteomes" id="UP000547510"/>
    </source>
</evidence>
<feature type="region of interest" description="Disordered" evidence="1">
    <location>
        <begin position="16"/>
        <end position="38"/>
    </location>
</feature>
<dbReference type="AlphaFoldDB" id="A0A841CT18"/>
<reference evidence="2 3" key="1">
    <citation type="submission" date="2020-08" db="EMBL/GenBank/DDBJ databases">
        <title>Genomic Encyclopedia of Type Strains, Phase III (KMG-III): the genomes of soil and plant-associated and newly described type strains.</title>
        <authorList>
            <person name="Whitman W."/>
        </authorList>
    </citation>
    <scope>NUCLEOTIDE SEQUENCE [LARGE SCALE GENOMIC DNA]</scope>
    <source>
        <strain evidence="2 3">CECT 8640</strain>
    </source>
</reference>
<evidence type="ECO:0000313" key="2">
    <source>
        <dbReference type="EMBL" id="MBB5960420.1"/>
    </source>
</evidence>
<proteinExistence type="predicted"/>
<dbReference type="EMBL" id="JACHJN010000016">
    <property type="protein sequence ID" value="MBB5960420.1"/>
    <property type="molecule type" value="Genomic_DNA"/>
</dbReference>
<comment type="caution">
    <text evidence="2">The sequence shown here is derived from an EMBL/GenBank/DDBJ whole genome shotgun (WGS) entry which is preliminary data.</text>
</comment>